<feature type="transmembrane region" description="Helical" evidence="2">
    <location>
        <begin position="202"/>
        <end position="223"/>
    </location>
</feature>
<gene>
    <name evidence="3" type="ORF">Cgig2_016797</name>
</gene>
<feature type="transmembrane region" description="Helical" evidence="2">
    <location>
        <begin position="144"/>
        <end position="162"/>
    </location>
</feature>
<keyword evidence="4" id="KW-1185">Reference proteome</keyword>
<organism evidence="3 4">
    <name type="scientific">Carnegiea gigantea</name>
    <dbReference type="NCBI Taxonomy" id="171969"/>
    <lineage>
        <taxon>Eukaryota</taxon>
        <taxon>Viridiplantae</taxon>
        <taxon>Streptophyta</taxon>
        <taxon>Embryophyta</taxon>
        <taxon>Tracheophyta</taxon>
        <taxon>Spermatophyta</taxon>
        <taxon>Magnoliopsida</taxon>
        <taxon>eudicotyledons</taxon>
        <taxon>Gunneridae</taxon>
        <taxon>Pentapetalae</taxon>
        <taxon>Caryophyllales</taxon>
        <taxon>Cactineae</taxon>
        <taxon>Cactaceae</taxon>
        <taxon>Cactoideae</taxon>
        <taxon>Echinocereeae</taxon>
        <taxon>Carnegiea</taxon>
    </lineage>
</organism>
<keyword evidence="2" id="KW-1133">Transmembrane helix</keyword>
<feature type="region of interest" description="Disordered" evidence="1">
    <location>
        <begin position="89"/>
        <end position="133"/>
    </location>
</feature>
<evidence type="ECO:0000313" key="4">
    <source>
        <dbReference type="Proteomes" id="UP001153076"/>
    </source>
</evidence>
<feature type="transmembrane region" description="Helical" evidence="2">
    <location>
        <begin position="168"/>
        <end position="190"/>
    </location>
</feature>
<feature type="compositionally biased region" description="Polar residues" evidence="1">
    <location>
        <begin position="14"/>
        <end position="23"/>
    </location>
</feature>
<feature type="region of interest" description="Disordered" evidence="1">
    <location>
        <begin position="1"/>
        <end position="49"/>
    </location>
</feature>
<keyword evidence="2" id="KW-0812">Transmembrane</keyword>
<dbReference type="EMBL" id="JAKOGI010001040">
    <property type="protein sequence ID" value="KAJ8428213.1"/>
    <property type="molecule type" value="Genomic_DNA"/>
</dbReference>
<evidence type="ECO:0000256" key="2">
    <source>
        <dbReference type="SAM" id="Phobius"/>
    </source>
</evidence>
<keyword evidence="2" id="KW-0472">Membrane</keyword>
<evidence type="ECO:0000313" key="3">
    <source>
        <dbReference type="EMBL" id="KAJ8428213.1"/>
    </source>
</evidence>
<sequence>MGSAVSMSAGPRTSRPSPETATELSRIPAVSGDVGERQRESDDSSQNAAPTSLVRRILRGAQNMWVKAGQAVGGWFAKLLARREEGEMAPAGGNTVQRQSSIHDDVENPPDQRADAAADPNNTQNLQQTHNGDPLRGHSTISKILCGANLVLIVAIIFLQIAKPTHPYRWIAIAELSIQSAALVVMMIGFHVGEQKLSAAMWLHRTGHMLFLEGIAIAAVYRFHWSPGFIPLVLLPVPTDLYPSVVVKLIKQGAIYYASQVRYLVGK</sequence>
<evidence type="ECO:0000256" key="1">
    <source>
        <dbReference type="SAM" id="MobiDB-lite"/>
    </source>
</evidence>
<reference evidence="3" key="1">
    <citation type="submission" date="2022-04" db="EMBL/GenBank/DDBJ databases">
        <title>Carnegiea gigantea Genome sequencing and assembly v2.</title>
        <authorList>
            <person name="Copetti D."/>
            <person name="Sanderson M.J."/>
            <person name="Burquez A."/>
            <person name="Wojciechowski M.F."/>
        </authorList>
    </citation>
    <scope>NUCLEOTIDE SEQUENCE</scope>
    <source>
        <strain evidence="3">SGP5-SGP5p</strain>
        <tissue evidence="3">Aerial part</tissue>
    </source>
</reference>
<comment type="caution">
    <text evidence="3">The sequence shown here is derived from an EMBL/GenBank/DDBJ whole genome shotgun (WGS) entry which is preliminary data.</text>
</comment>
<accession>A0A9Q1H0U6</accession>
<proteinExistence type="predicted"/>
<dbReference type="AlphaFoldDB" id="A0A9Q1H0U6"/>
<name>A0A9Q1H0U6_9CARY</name>
<dbReference type="Proteomes" id="UP001153076">
    <property type="component" value="Unassembled WGS sequence"/>
</dbReference>
<protein>
    <submittedName>
        <fullName evidence="3">Uncharacterized protein</fullName>
    </submittedName>
</protein>
<feature type="compositionally biased region" description="Basic and acidic residues" evidence="1">
    <location>
        <begin position="101"/>
        <end position="116"/>
    </location>
</feature>